<gene>
    <name evidence="4" type="ORF">CcCBS67573_g09954</name>
</gene>
<dbReference type="Pfam" id="PF02867">
    <property type="entry name" value="Ribonuc_red_lgC"/>
    <property type="match status" value="2"/>
</dbReference>
<feature type="compositionally biased region" description="Basic and acidic residues" evidence="2">
    <location>
        <begin position="38"/>
        <end position="56"/>
    </location>
</feature>
<dbReference type="SUPFAM" id="SSF51998">
    <property type="entry name" value="PFL-like glycyl radical enzymes"/>
    <property type="match status" value="1"/>
</dbReference>
<dbReference type="GO" id="GO:0005971">
    <property type="term" value="C:ribonucleoside-diphosphate reductase complex"/>
    <property type="evidence" value="ECO:0007669"/>
    <property type="project" value="TreeGrafter"/>
</dbReference>
<evidence type="ECO:0000256" key="2">
    <source>
        <dbReference type="SAM" id="MobiDB-lite"/>
    </source>
</evidence>
<feature type="compositionally biased region" description="Low complexity" evidence="2">
    <location>
        <begin position="249"/>
        <end position="258"/>
    </location>
</feature>
<dbReference type="STRING" id="246404.A0A507DKK2"/>
<dbReference type="InterPro" id="IPR039718">
    <property type="entry name" value="Rrm1"/>
</dbReference>
<protein>
    <submittedName>
        <fullName evidence="4">Ribonucleoside-diphosphate reductase</fullName>
    </submittedName>
</protein>
<dbReference type="AlphaFoldDB" id="A0A507DKK2"/>
<evidence type="ECO:0000313" key="5">
    <source>
        <dbReference type="Proteomes" id="UP000320333"/>
    </source>
</evidence>
<name>A0A507DKK2_9FUNG</name>
<dbReference type="PANTHER" id="PTHR11573:SF6">
    <property type="entry name" value="RIBONUCLEOSIDE-DIPHOSPHATE REDUCTASE LARGE SUBUNIT"/>
    <property type="match status" value="1"/>
</dbReference>
<comment type="similarity">
    <text evidence="1">Belongs to the ribonucleoside diphosphate reductase large chain family.</text>
</comment>
<feature type="region of interest" description="Disordered" evidence="2">
    <location>
        <begin position="216"/>
        <end position="271"/>
    </location>
</feature>
<dbReference type="OrthoDB" id="2150947at2759"/>
<dbReference type="GO" id="GO:0005524">
    <property type="term" value="F:ATP binding"/>
    <property type="evidence" value="ECO:0007669"/>
    <property type="project" value="TreeGrafter"/>
</dbReference>
<dbReference type="PRINTS" id="PR01183">
    <property type="entry name" value="RIBORDTASEM1"/>
</dbReference>
<feature type="compositionally biased region" description="Low complexity" evidence="2">
    <location>
        <begin position="145"/>
        <end position="161"/>
    </location>
</feature>
<proteinExistence type="inferred from homology"/>
<dbReference type="SUPFAM" id="SSF48168">
    <property type="entry name" value="R1 subunit of ribonucleotide reductase, N-terminal domain"/>
    <property type="match status" value="1"/>
</dbReference>
<feature type="compositionally biased region" description="Polar residues" evidence="2">
    <location>
        <begin position="130"/>
        <end position="144"/>
    </location>
</feature>
<dbReference type="Proteomes" id="UP000320333">
    <property type="component" value="Unassembled WGS sequence"/>
</dbReference>
<comment type="caution">
    <text evidence="4">The sequence shown here is derived from an EMBL/GenBank/DDBJ whole genome shotgun (WGS) entry which is preliminary data.</text>
</comment>
<feature type="domain" description="Ribonucleotide reductase large subunit C-terminal" evidence="3">
    <location>
        <begin position="756"/>
        <end position="800"/>
    </location>
</feature>
<dbReference type="Gene3D" id="3.20.70.20">
    <property type="match status" value="2"/>
</dbReference>
<sequence length="993" mass="108790">MRLTSPQTIGQMESKSVTATLMHDFASADTAPRIGTPWERRLNGTDGTKPKSHDGYYESGRNYTTPDSRQRAKSMTPCIARKQQQTNIHLTDPTVKTRNRAHSEPRGSAYARSSSTTSIPSSSIRRKKSLTQSTATKPRASETNPSTNASLLSSESSSASFLPSIPPPTLFNNDDNNLLAHLSTLAIPARPKQPHRTLQIANTECGTILKVEASPSGAKMKHLSTSSSSALPNTPSNRKQLEIQPADISTASSPSKSTSRSRRSSVETTCIIPLKPSPPPVLVPIATPLAFDDASTYERNVTEVDIAWLESVTRDIDSTLALNDGIAVSSHPTQLERELFEEKVRAQCDEEQAAFEKRLIPMTAVARGSVMRRILLERVEIGRCSSTLGGRNYRGFVEALNNAIDYTRDYAFSYFGIKTLEKAYLLKVQAGEGPETVEWPQHLWMRVAFIHATPTLFNAGTLREGLSSCFLLTATNTQDSIEGIYDLLKETAVISKHSGGMVSACTTFVPKAAWSTAQMANKRPGSAAVYLEPWHSEILQFLQLKESADLFTKKAIAGEDWMLVRPKEAPGLSEVHGPEFDALYHRYEAEGRYRSKIPARDLMFSIIQSQIKTGGPFMLYKDHIMQYTSDTETAVCNLASIGLPSFVRAGTTEFDYRGHYETAKIVTKNLDRVIDITHYPVAKARYSNMRHRPLGLGVSGLADVFIMMKVPFESSTGTFSNQSTLAHLKPVVNWHRNLGRTTHTQDLALAKGSSNLISDRAVYIDQSQSMNLFLADPAYKKIMSMHFYAFERGLKTGMYYLKMKPSSAPLQNKRPLRDVTNVSSTSSSKKRMLKKPPPILKRTRDKATFDDDFFIVKSARKPAPSVTSASTNSTSAATPPTISHDLILVLKQATQSSSQAKSTTTTPATTVTSASISSASAVTTTITSRASSSQPPTLINHFLQTRDSSPVDDDLIILTRARKSFAFRTASTASTTAAIFPPLSVSAASAATA</sequence>
<feature type="domain" description="Ribonucleotide reductase large subunit C-terminal" evidence="3">
    <location>
        <begin position="624"/>
        <end position="724"/>
    </location>
</feature>
<keyword evidence="5" id="KW-1185">Reference proteome</keyword>
<evidence type="ECO:0000256" key="1">
    <source>
        <dbReference type="ARBA" id="ARBA00010406"/>
    </source>
</evidence>
<feature type="region of interest" description="Disordered" evidence="2">
    <location>
        <begin position="31"/>
        <end position="161"/>
    </location>
</feature>
<dbReference type="EMBL" id="QEAP01001083">
    <property type="protein sequence ID" value="TPX52056.1"/>
    <property type="molecule type" value="Genomic_DNA"/>
</dbReference>
<feature type="compositionally biased region" description="Polar residues" evidence="2">
    <location>
        <begin position="223"/>
        <end position="238"/>
    </location>
</feature>
<accession>A0A507DKK2</accession>
<dbReference type="InterPro" id="IPR008926">
    <property type="entry name" value="RNR_R1-su_N"/>
</dbReference>
<dbReference type="InterPro" id="IPR000788">
    <property type="entry name" value="RNR_lg_C"/>
</dbReference>
<dbReference type="UniPathway" id="UPA00326"/>
<dbReference type="GO" id="GO:0004748">
    <property type="term" value="F:ribonucleoside-diphosphate reductase activity, thioredoxin disulfide as acceptor"/>
    <property type="evidence" value="ECO:0007669"/>
    <property type="project" value="TreeGrafter"/>
</dbReference>
<evidence type="ECO:0000313" key="4">
    <source>
        <dbReference type="EMBL" id="TPX52056.1"/>
    </source>
</evidence>
<organism evidence="4 5">
    <name type="scientific">Chytriomyces confervae</name>
    <dbReference type="NCBI Taxonomy" id="246404"/>
    <lineage>
        <taxon>Eukaryota</taxon>
        <taxon>Fungi</taxon>
        <taxon>Fungi incertae sedis</taxon>
        <taxon>Chytridiomycota</taxon>
        <taxon>Chytridiomycota incertae sedis</taxon>
        <taxon>Chytridiomycetes</taxon>
        <taxon>Chytridiales</taxon>
        <taxon>Chytriomycetaceae</taxon>
        <taxon>Chytriomyces</taxon>
    </lineage>
</organism>
<dbReference type="GO" id="GO:0009263">
    <property type="term" value="P:deoxyribonucleotide biosynthetic process"/>
    <property type="evidence" value="ECO:0007669"/>
    <property type="project" value="TreeGrafter"/>
</dbReference>
<feature type="region of interest" description="Disordered" evidence="2">
    <location>
        <begin position="811"/>
        <end position="834"/>
    </location>
</feature>
<dbReference type="PANTHER" id="PTHR11573">
    <property type="entry name" value="RIBONUCLEOSIDE-DIPHOSPHATE REDUCTASE LARGE CHAIN"/>
    <property type="match status" value="1"/>
</dbReference>
<evidence type="ECO:0000259" key="3">
    <source>
        <dbReference type="Pfam" id="PF02867"/>
    </source>
</evidence>
<reference evidence="4 5" key="1">
    <citation type="journal article" date="2019" name="Sci. Rep.">
        <title>Comparative genomics of chytrid fungi reveal insights into the obligate biotrophic and pathogenic lifestyle of Synchytrium endobioticum.</title>
        <authorList>
            <person name="van de Vossenberg B.T.L.H."/>
            <person name="Warris S."/>
            <person name="Nguyen H.D.T."/>
            <person name="van Gent-Pelzer M.P.E."/>
            <person name="Joly D.L."/>
            <person name="van de Geest H.C."/>
            <person name="Bonants P.J.M."/>
            <person name="Smith D.S."/>
            <person name="Levesque C.A."/>
            <person name="van der Lee T.A.J."/>
        </authorList>
    </citation>
    <scope>NUCLEOTIDE SEQUENCE [LARGE SCALE GENOMIC DNA]</scope>
    <source>
        <strain evidence="4 5">CBS 675.73</strain>
    </source>
</reference>
<feature type="compositionally biased region" description="Low complexity" evidence="2">
    <location>
        <begin position="113"/>
        <end position="123"/>
    </location>
</feature>